<comment type="caution">
    <text evidence="1">The sequence shown here is derived from an EMBL/GenBank/DDBJ whole genome shotgun (WGS) entry which is preliminary data.</text>
</comment>
<name>A0ABW6BW32_9BACT</name>
<reference evidence="2" key="1">
    <citation type="journal article" date="2019" name="Int. J. Syst. Evol. Microbiol.">
        <title>The Global Catalogue of Microorganisms (GCM) 10K type strain sequencing project: providing services to taxonomists for standard genome sequencing and annotation.</title>
        <authorList>
            <consortium name="The Broad Institute Genomics Platform"/>
            <consortium name="The Broad Institute Genome Sequencing Center for Infectious Disease"/>
            <person name="Wu L."/>
            <person name="Ma J."/>
        </authorList>
    </citation>
    <scope>NUCLEOTIDE SEQUENCE [LARGE SCALE GENOMIC DNA]</scope>
    <source>
        <strain evidence="2">KCTC 23984</strain>
    </source>
</reference>
<gene>
    <name evidence="1" type="ORF">ACFS7Z_12935</name>
</gene>
<dbReference type="PROSITE" id="PS51257">
    <property type="entry name" value="PROKAR_LIPOPROTEIN"/>
    <property type="match status" value="1"/>
</dbReference>
<evidence type="ECO:0000313" key="2">
    <source>
        <dbReference type="Proteomes" id="UP001597641"/>
    </source>
</evidence>
<evidence type="ECO:0000313" key="1">
    <source>
        <dbReference type="EMBL" id="MFD3001273.1"/>
    </source>
</evidence>
<sequence length="179" mass="20003">MKKVIILAVTAVAAIGCETKSSESYTDKVSITDDKKQENSRFTVISDTLETIAVTNGNRKLWKPTEEQIHDIEAIIKSTVAKDSSIGNRHLKPDSIGSIYKQYICYVDTNGDSLVFVNASCIEREVLVTDSAGYAIKFKKFDWRNRIFGEVMDGGDCFWNMLINFSNETTLELNVNGEA</sequence>
<organism evidence="1 2">
    <name type="scientific">Pontibacter toksunensis</name>
    <dbReference type="NCBI Taxonomy" id="1332631"/>
    <lineage>
        <taxon>Bacteria</taxon>
        <taxon>Pseudomonadati</taxon>
        <taxon>Bacteroidota</taxon>
        <taxon>Cytophagia</taxon>
        <taxon>Cytophagales</taxon>
        <taxon>Hymenobacteraceae</taxon>
        <taxon>Pontibacter</taxon>
    </lineage>
</organism>
<accession>A0ABW6BW32</accession>
<keyword evidence="2" id="KW-1185">Reference proteome</keyword>
<proteinExistence type="predicted"/>
<evidence type="ECO:0008006" key="3">
    <source>
        <dbReference type="Google" id="ProtNLM"/>
    </source>
</evidence>
<dbReference type="Proteomes" id="UP001597641">
    <property type="component" value="Unassembled WGS sequence"/>
</dbReference>
<protein>
    <recommendedName>
        <fullName evidence="3">Lipoprotein</fullName>
    </recommendedName>
</protein>
<dbReference type="EMBL" id="JBHUOX010000009">
    <property type="protein sequence ID" value="MFD3001273.1"/>
    <property type="molecule type" value="Genomic_DNA"/>
</dbReference>
<dbReference type="RefSeq" id="WP_377485163.1">
    <property type="nucleotide sequence ID" value="NZ_JBHUOX010000009.1"/>
</dbReference>